<dbReference type="InterPro" id="IPR002347">
    <property type="entry name" value="SDR_fam"/>
</dbReference>
<evidence type="ECO:0000313" key="2">
    <source>
        <dbReference type="EMBL" id="KIM79537.1"/>
    </source>
</evidence>
<dbReference type="PANTHER" id="PTHR47534">
    <property type="entry name" value="YALI0E05731P"/>
    <property type="match status" value="1"/>
</dbReference>
<dbReference type="AlphaFoldDB" id="A0A0C3BQD4"/>
<dbReference type="EMBL" id="KN833009">
    <property type="protein sequence ID" value="KIM79537.1"/>
    <property type="molecule type" value="Genomic_DNA"/>
</dbReference>
<evidence type="ECO:0000256" key="1">
    <source>
        <dbReference type="ARBA" id="ARBA00023002"/>
    </source>
</evidence>
<evidence type="ECO:0008006" key="4">
    <source>
        <dbReference type="Google" id="ProtNLM"/>
    </source>
</evidence>
<dbReference type="Proteomes" id="UP000054166">
    <property type="component" value="Unassembled WGS sequence"/>
</dbReference>
<gene>
    <name evidence="2" type="ORF">PILCRDRAFT_74185</name>
</gene>
<name>A0A0C3BQD4_PILCF</name>
<dbReference type="InterPro" id="IPR036291">
    <property type="entry name" value="NAD(P)-bd_dom_sf"/>
</dbReference>
<keyword evidence="3" id="KW-1185">Reference proteome</keyword>
<dbReference type="PANTHER" id="PTHR47534:SF3">
    <property type="entry name" value="ALCOHOL DEHYDROGENASE-LIKE C-TERMINAL DOMAIN-CONTAINING PROTEIN"/>
    <property type="match status" value="1"/>
</dbReference>
<sequence>MPSFADVQTSNATYAPSYVPVAVFTGGTSGIGKAMAEAFARYTKGRAHIIIIGRNRAAGEAIIASFPKPTDTKDGWKHEFVSCDAALMSNIRSTCADLIDRLPRINYLVLAAGYASATSTEKTSEGLDRQLALRYYSRYVFISSLLPLLIKAHESGQDARVMSVLGGGRGSSYPVDLSDLGLEKARSKTFGFGAAKTAFQSPGYNDMMVVYFASKNPSIAFTHIFPGIVKTPAWQTGLDFGWFFKPLTWILLAILGPFYVTAEFCAEHMLYALLDREKGVFFRNDTGDIVGSHVFDQSHLHIYDSDSDSPTYEKKGLIDGTPVAGYGGSDMGVRLLNLHTEEVIKT</sequence>
<dbReference type="HOGENOM" id="CLU_044999_1_0_1"/>
<dbReference type="InParanoid" id="A0A0C3BQD4"/>
<dbReference type="SUPFAM" id="SSF51735">
    <property type="entry name" value="NAD(P)-binding Rossmann-fold domains"/>
    <property type="match status" value="1"/>
</dbReference>
<protein>
    <recommendedName>
        <fullName evidence="4">NAD(P)-binding protein</fullName>
    </recommendedName>
</protein>
<dbReference type="GO" id="GO:0016491">
    <property type="term" value="F:oxidoreductase activity"/>
    <property type="evidence" value="ECO:0007669"/>
    <property type="project" value="UniProtKB-KW"/>
</dbReference>
<organism evidence="2 3">
    <name type="scientific">Piloderma croceum (strain F 1598)</name>
    <dbReference type="NCBI Taxonomy" id="765440"/>
    <lineage>
        <taxon>Eukaryota</taxon>
        <taxon>Fungi</taxon>
        <taxon>Dikarya</taxon>
        <taxon>Basidiomycota</taxon>
        <taxon>Agaricomycotina</taxon>
        <taxon>Agaricomycetes</taxon>
        <taxon>Agaricomycetidae</taxon>
        <taxon>Atheliales</taxon>
        <taxon>Atheliaceae</taxon>
        <taxon>Piloderma</taxon>
    </lineage>
</organism>
<reference evidence="3" key="2">
    <citation type="submission" date="2015-01" db="EMBL/GenBank/DDBJ databases">
        <title>Evolutionary Origins and Diversification of the Mycorrhizal Mutualists.</title>
        <authorList>
            <consortium name="DOE Joint Genome Institute"/>
            <consortium name="Mycorrhizal Genomics Consortium"/>
            <person name="Kohler A."/>
            <person name="Kuo A."/>
            <person name="Nagy L.G."/>
            <person name="Floudas D."/>
            <person name="Copeland A."/>
            <person name="Barry K.W."/>
            <person name="Cichocki N."/>
            <person name="Veneault-Fourrey C."/>
            <person name="LaButti K."/>
            <person name="Lindquist E.A."/>
            <person name="Lipzen A."/>
            <person name="Lundell T."/>
            <person name="Morin E."/>
            <person name="Murat C."/>
            <person name="Riley R."/>
            <person name="Ohm R."/>
            <person name="Sun H."/>
            <person name="Tunlid A."/>
            <person name="Henrissat B."/>
            <person name="Grigoriev I.V."/>
            <person name="Hibbett D.S."/>
            <person name="Martin F."/>
        </authorList>
    </citation>
    <scope>NUCLEOTIDE SEQUENCE [LARGE SCALE GENOMIC DNA]</scope>
    <source>
        <strain evidence="3">F 1598</strain>
    </source>
</reference>
<evidence type="ECO:0000313" key="3">
    <source>
        <dbReference type="Proteomes" id="UP000054166"/>
    </source>
</evidence>
<dbReference type="Gene3D" id="3.40.50.720">
    <property type="entry name" value="NAD(P)-binding Rossmann-like Domain"/>
    <property type="match status" value="1"/>
</dbReference>
<keyword evidence="1" id="KW-0560">Oxidoreductase</keyword>
<dbReference type="PRINTS" id="PR00081">
    <property type="entry name" value="GDHRDH"/>
</dbReference>
<dbReference type="STRING" id="765440.A0A0C3BQD4"/>
<reference evidence="2 3" key="1">
    <citation type="submission" date="2014-04" db="EMBL/GenBank/DDBJ databases">
        <authorList>
            <consortium name="DOE Joint Genome Institute"/>
            <person name="Kuo A."/>
            <person name="Tarkka M."/>
            <person name="Buscot F."/>
            <person name="Kohler A."/>
            <person name="Nagy L.G."/>
            <person name="Floudas D."/>
            <person name="Copeland A."/>
            <person name="Barry K.W."/>
            <person name="Cichocki N."/>
            <person name="Veneault-Fourrey C."/>
            <person name="LaButti K."/>
            <person name="Lindquist E.A."/>
            <person name="Lipzen A."/>
            <person name="Lundell T."/>
            <person name="Morin E."/>
            <person name="Murat C."/>
            <person name="Sun H."/>
            <person name="Tunlid A."/>
            <person name="Henrissat B."/>
            <person name="Grigoriev I.V."/>
            <person name="Hibbett D.S."/>
            <person name="Martin F."/>
            <person name="Nordberg H.P."/>
            <person name="Cantor M.N."/>
            <person name="Hua S.X."/>
        </authorList>
    </citation>
    <scope>NUCLEOTIDE SEQUENCE [LARGE SCALE GENOMIC DNA]</scope>
    <source>
        <strain evidence="2 3">F 1598</strain>
    </source>
</reference>
<proteinExistence type="predicted"/>
<dbReference type="Pfam" id="PF00106">
    <property type="entry name" value="adh_short"/>
    <property type="match status" value="1"/>
</dbReference>
<accession>A0A0C3BQD4</accession>
<dbReference type="OrthoDB" id="2898509at2759"/>
<dbReference type="InterPro" id="IPR052228">
    <property type="entry name" value="Sec_Metab_Biosynth_Oxidored"/>
</dbReference>